<dbReference type="RefSeq" id="WP_090341876.1">
    <property type="nucleotide sequence ID" value="NZ_FNXY01000011.1"/>
</dbReference>
<keyword evidence="4" id="KW-1185">Reference proteome</keyword>
<dbReference type="AlphaFoldDB" id="A0A1H7AU64"/>
<evidence type="ECO:0000313" key="4">
    <source>
        <dbReference type="Proteomes" id="UP000199532"/>
    </source>
</evidence>
<dbReference type="PRINTS" id="PR00038">
    <property type="entry name" value="HTHLUXR"/>
</dbReference>
<dbReference type="SMART" id="SM00421">
    <property type="entry name" value="HTH_LUXR"/>
    <property type="match status" value="1"/>
</dbReference>
<dbReference type="PANTHER" id="PTHR43214:SF17">
    <property type="entry name" value="TRANSCRIPTIONAL REGULATORY PROTEIN RCSB"/>
    <property type="match status" value="1"/>
</dbReference>
<dbReference type="InterPro" id="IPR039420">
    <property type="entry name" value="WalR-like"/>
</dbReference>
<dbReference type="GO" id="GO:0003677">
    <property type="term" value="F:DNA binding"/>
    <property type="evidence" value="ECO:0007669"/>
    <property type="project" value="UniProtKB-KW"/>
</dbReference>
<dbReference type="Pfam" id="PF00196">
    <property type="entry name" value="GerE"/>
    <property type="match status" value="1"/>
</dbReference>
<sequence>MTKILMLIKNDLLSLGVVSCLQAKVQDADFYHADTWDNLQTMLTQADFNLLIIDSNISDFTNVTTLHRIRRKFPSLKTIVLGDEDRNPVMLEFLKKGVEGVCMKSITQHDFLHAYATIMQGKKYLDHNMAEYLLTDLAVESRIGTLSARESQITTLLVQGLRTADIAKQLNLAVSTVSTIKFNIYRKMCVNNVVELAGKVEISKPRAQSPSNYKP</sequence>
<proteinExistence type="predicted"/>
<dbReference type="GO" id="GO:0006355">
    <property type="term" value="P:regulation of DNA-templated transcription"/>
    <property type="evidence" value="ECO:0007669"/>
    <property type="project" value="InterPro"/>
</dbReference>
<dbReference type="STRING" id="408657.SAMN04487995_5954"/>
<reference evidence="3 4" key="1">
    <citation type="submission" date="2016-10" db="EMBL/GenBank/DDBJ databases">
        <authorList>
            <person name="de Groot N.N."/>
        </authorList>
    </citation>
    <scope>NUCLEOTIDE SEQUENCE [LARGE SCALE GENOMIC DNA]</scope>
    <source>
        <strain evidence="3 4">DSM 19938</strain>
    </source>
</reference>
<dbReference type="PROSITE" id="PS50043">
    <property type="entry name" value="HTH_LUXR_2"/>
    <property type="match status" value="1"/>
</dbReference>
<dbReference type="EMBL" id="FNXY01000011">
    <property type="protein sequence ID" value="SEJ69119.1"/>
    <property type="molecule type" value="Genomic_DNA"/>
</dbReference>
<evidence type="ECO:0000313" key="3">
    <source>
        <dbReference type="EMBL" id="SEJ69119.1"/>
    </source>
</evidence>
<feature type="domain" description="HTH luxR-type" evidence="2">
    <location>
        <begin position="139"/>
        <end position="204"/>
    </location>
</feature>
<dbReference type="Gene3D" id="1.10.10.10">
    <property type="entry name" value="Winged helix-like DNA-binding domain superfamily/Winged helix DNA-binding domain"/>
    <property type="match status" value="1"/>
</dbReference>
<dbReference type="PANTHER" id="PTHR43214">
    <property type="entry name" value="TWO-COMPONENT RESPONSE REGULATOR"/>
    <property type="match status" value="1"/>
</dbReference>
<dbReference type="InterPro" id="IPR000792">
    <property type="entry name" value="Tscrpt_reg_LuxR_C"/>
</dbReference>
<accession>A0A1H7AU64</accession>
<gene>
    <name evidence="3" type="ORF">SAMN04487995_5954</name>
</gene>
<dbReference type="InterPro" id="IPR036388">
    <property type="entry name" value="WH-like_DNA-bd_sf"/>
</dbReference>
<evidence type="ECO:0000259" key="2">
    <source>
        <dbReference type="PROSITE" id="PS50043"/>
    </source>
</evidence>
<keyword evidence="1" id="KW-0238">DNA-binding</keyword>
<dbReference type="Gene3D" id="3.40.50.2300">
    <property type="match status" value="1"/>
</dbReference>
<dbReference type="OrthoDB" id="961049at2"/>
<dbReference type="Proteomes" id="UP000199532">
    <property type="component" value="Unassembled WGS sequence"/>
</dbReference>
<evidence type="ECO:0000256" key="1">
    <source>
        <dbReference type="ARBA" id="ARBA00023125"/>
    </source>
</evidence>
<dbReference type="InterPro" id="IPR016032">
    <property type="entry name" value="Sig_transdc_resp-reg_C-effctor"/>
</dbReference>
<organism evidence="3 4">
    <name type="scientific">Dyadobacter koreensis</name>
    <dbReference type="NCBI Taxonomy" id="408657"/>
    <lineage>
        <taxon>Bacteria</taxon>
        <taxon>Pseudomonadati</taxon>
        <taxon>Bacteroidota</taxon>
        <taxon>Cytophagia</taxon>
        <taxon>Cytophagales</taxon>
        <taxon>Spirosomataceae</taxon>
        <taxon>Dyadobacter</taxon>
    </lineage>
</organism>
<dbReference type="CDD" id="cd06170">
    <property type="entry name" value="LuxR_C_like"/>
    <property type="match status" value="1"/>
</dbReference>
<name>A0A1H7AU64_9BACT</name>
<dbReference type="SUPFAM" id="SSF46894">
    <property type="entry name" value="C-terminal effector domain of the bipartite response regulators"/>
    <property type="match status" value="1"/>
</dbReference>
<dbReference type="InterPro" id="IPR011006">
    <property type="entry name" value="CheY-like_superfamily"/>
</dbReference>
<protein>
    <submittedName>
        <fullName evidence="3">Two component transcriptional regulator, LuxR family</fullName>
    </submittedName>
</protein>
<dbReference type="SUPFAM" id="SSF52172">
    <property type="entry name" value="CheY-like"/>
    <property type="match status" value="1"/>
</dbReference>
<dbReference type="PROSITE" id="PS00622">
    <property type="entry name" value="HTH_LUXR_1"/>
    <property type="match status" value="1"/>
</dbReference>